<dbReference type="Proteomes" id="UP001270362">
    <property type="component" value="Unassembled WGS sequence"/>
</dbReference>
<dbReference type="InterPro" id="IPR018392">
    <property type="entry name" value="LysM"/>
</dbReference>
<dbReference type="PANTHER" id="PTHR34997:SF1">
    <property type="entry name" value="PEPTIDOGLYCAN-BINDING LYSIN DOMAIN"/>
    <property type="match status" value="1"/>
</dbReference>
<proteinExistence type="inferred from homology"/>
<protein>
    <recommendedName>
        <fullName evidence="4">LysM domain-containing protein</fullName>
    </recommendedName>
</protein>
<dbReference type="EMBL" id="JAULSO010000001">
    <property type="protein sequence ID" value="KAK3691993.1"/>
    <property type="molecule type" value="Genomic_DNA"/>
</dbReference>
<dbReference type="InterPro" id="IPR052210">
    <property type="entry name" value="LysM1-like"/>
</dbReference>
<organism evidence="5 6">
    <name type="scientific">Podospora appendiculata</name>
    <dbReference type="NCBI Taxonomy" id="314037"/>
    <lineage>
        <taxon>Eukaryota</taxon>
        <taxon>Fungi</taxon>
        <taxon>Dikarya</taxon>
        <taxon>Ascomycota</taxon>
        <taxon>Pezizomycotina</taxon>
        <taxon>Sordariomycetes</taxon>
        <taxon>Sordariomycetidae</taxon>
        <taxon>Sordariales</taxon>
        <taxon>Podosporaceae</taxon>
        <taxon>Podospora</taxon>
    </lineage>
</organism>
<dbReference type="PROSITE" id="PS51782">
    <property type="entry name" value="LYSM"/>
    <property type="match status" value="1"/>
</dbReference>
<dbReference type="GO" id="GO:0008061">
    <property type="term" value="F:chitin binding"/>
    <property type="evidence" value="ECO:0007669"/>
    <property type="project" value="UniProtKB-KW"/>
</dbReference>
<reference evidence="5" key="2">
    <citation type="submission" date="2023-06" db="EMBL/GenBank/DDBJ databases">
        <authorList>
            <consortium name="Lawrence Berkeley National Laboratory"/>
            <person name="Haridas S."/>
            <person name="Hensen N."/>
            <person name="Bonometti L."/>
            <person name="Westerberg I."/>
            <person name="Brannstrom I.O."/>
            <person name="Guillou S."/>
            <person name="Cros-Aarteil S."/>
            <person name="Calhoun S."/>
            <person name="Kuo A."/>
            <person name="Mondo S."/>
            <person name="Pangilinan J."/>
            <person name="Riley R."/>
            <person name="Labutti K."/>
            <person name="Andreopoulos B."/>
            <person name="Lipzen A."/>
            <person name="Chen C."/>
            <person name="Yanf M."/>
            <person name="Daum C."/>
            <person name="Ng V."/>
            <person name="Clum A."/>
            <person name="Steindorff A."/>
            <person name="Ohm R."/>
            <person name="Martin F."/>
            <person name="Silar P."/>
            <person name="Natvig D."/>
            <person name="Lalanne C."/>
            <person name="Gautier V."/>
            <person name="Ament-Velasquez S.L."/>
            <person name="Kruys A."/>
            <person name="Hutchinson M.I."/>
            <person name="Powell A.J."/>
            <person name="Barry K."/>
            <person name="Miller A.N."/>
            <person name="Grigoriev I.V."/>
            <person name="Debuchy R."/>
            <person name="Gladieux P."/>
            <person name="Thoren M.H."/>
            <person name="Johannesson H."/>
        </authorList>
    </citation>
    <scope>NUCLEOTIDE SEQUENCE</scope>
    <source>
        <strain evidence="5">CBS 314.62</strain>
    </source>
</reference>
<evidence type="ECO:0000256" key="2">
    <source>
        <dbReference type="ARBA" id="ARBA00023026"/>
    </source>
</evidence>
<evidence type="ECO:0000259" key="4">
    <source>
        <dbReference type="PROSITE" id="PS51782"/>
    </source>
</evidence>
<keyword evidence="2" id="KW-0843">Virulence</keyword>
<comment type="similarity">
    <text evidence="3">Belongs to the secreted LysM effector family.</text>
</comment>
<evidence type="ECO:0000313" key="6">
    <source>
        <dbReference type="Proteomes" id="UP001270362"/>
    </source>
</evidence>
<keyword evidence="6" id="KW-1185">Reference proteome</keyword>
<dbReference type="InterPro" id="IPR036779">
    <property type="entry name" value="LysM_dom_sf"/>
</dbReference>
<accession>A0AAE0XEF5</accession>
<gene>
    <name evidence="5" type="ORF">B0T22DRAFT_474970</name>
</gene>
<dbReference type="SUPFAM" id="SSF54106">
    <property type="entry name" value="LysM domain"/>
    <property type="match status" value="1"/>
</dbReference>
<dbReference type="CDD" id="cd00118">
    <property type="entry name" value="LysM"/>
    <property type="match status" value="1"/>
</dbReference>
<dbReference type="AlphaFoldDB" id="A0AAE0XEF5"/>
<sequence>MGLGGFARTHWSCILFDLRSVSTYSVASSIYGTQFFFNNTDFAGQTQNLSAACAAEMQAPLSCDPSLLHIMMNNFYGMLGNETVQDLFCKPTCESELTQYRQRVVAACQGDLQPLPGYPATYWGDVAWSAWTTVCLKDPITGQYCAEVLAGIFNGSTSDGDGTDLPRDKLCSNCVVSLFRQIQGTPYSNYDFGLASPLETNVTTPGGYAQPDSGSKGCLSGKTFDVGDYCQLVAMNQTISLSLFLAIKPSIDSSCANLLSVFFLRDHLDTPKAQLGVCRYYIVQPGGYCAKIEAEFEISLARLQYWNPALKPNCSNLLLGMAYCVHGETQPQAGVLPLGVTEGITKLERIAESITAAAALEGGVPYGWPGLKGRVFWKGREGAALTMHHGF</sequence>
<name>A0AAE0XEF5_9PEZI</name>
<dbReference type="PANTHER" id="PTHR34997">
    <property type="entry name" value="AM15"/>
    <property type="match status" value="1"/>
</dbReference>
<comment type="caution">
    <text evidence="5">The sequence shown here is derived from an EMBL/GenBank/DDBJ whole genome shotgun (WGS) entry which is preliminary data.</text>
</comment>
<keyword evidence="1" id="KW-0147">Chitin-binding</keyword>
<reference evidence="5" key="1">
    <citation type="journal article" date="2023" name="Mol. Phylogenet. Evol.">
        <title>Genome-scale phylogeny and comparative genomics of the fungal order Sordariales.</title>
        <authorList>
            <person name="Hensen N."/>
            <person name="Bonometti L."/>
            <person name="Westerberg I."/>
            <person name="Brannstrom I.O."/>
            <person name="Guillou S."/>
            <person name="Cros-Aarteil S."/>
            <person name="Calhoun S."/>
            <person name="Haridas S."/>
            <person name="Kuo A."/>
            <person name="Mondo S."/>
            <person name="Pangilinan J."/>
            <person name="Riley R."/>
            <person name="LaButti K."/>
            <person name="Andreopoulos B."/>
            <person name="Lipzen A."/>
            <person name="Chen C."/>
            <person name="Yan M."/>
            <person name="Daum C."/>
            <person name="Ng V."/>
            <person name="Clum A."/>
            <person name="Steindorff A."/>
            <person name="Ohm R.A."/>
            <person name="Martin F."/>
            <person name="Silar P."/>
            <person name="Natvig D.O."/>
            <person name="Lalanne C."/>
            <person name="Gautier V."/>
            <person name="Ament-Velasquez S.L."/>
            <person name="Kruys A."/>
            <person name="Hutchinson M.I."/>
            <person name="Powell A.J."/>
            <person name="Barry K."/>
            <person name="Miller A.N."/>
            <person name="Grigoriev I.V."/>
            <person name="Debuchy R."/>
            <person name="Gladieux P."/>
            <person name="Hiltunen Thoren M."/>
            <person name="Johannesson H."/>
        </authorList>
    </citation>
    <scope>NUCLEOTIDE SEQUENCE</scope>
    <source>
        <strain evidence="5">CBS 314.62</strain>
    </source>
</reference>
<dbReference type="Gene3D" id="3.10.350.10">
    <property type="entry name" value="LysM domain"/>
    <property type="match status" value="1"/>
</dbReference>
<evidence type="ECO:0000256" key="3">
    <source>
        <dbReference type="ARBA" id="ARBA00044955"/>
    </source>
</evidence>
<evidence type="ECO:0000256" key="1">
    <source>
        <dbReference type="ARBA" id="ARBA00022669"/>
    </source>
</evidence>
<evidence type="ECO:0000313" key="5">
    <source>
        <dbReference type="EMBL" id="KAK3691993.1"/>
    </source>
</evidence>
<feature type="domain" description="LysM" evidence="4">
    <location>
        <begin position="279"/>
        <end position="325"/>
    </location>
</feature>